<dbReference type="PANTHER" id="PTHR24637">
    <property type="entry name" value="COLLAGEN"/>
    <property type="match status" value="1"/>
</dbReference>
<keyword evidence="3" id="KW-1133">Transmembrane helix</keyword>
<keyword evidence="1" id="KW-0677">Repeat</keyword>
<dbReference type="PANTHER" id="PTHR24637:SF417">
    <property type="entry name" value="COL_CUTICLE_N DOMAIN-CONTAINING PROTEIN"/>
    <property type="match status" value="1"/>
</dbReference>
<keyword evidence="3" id="KW-0472">Membrane</keyword>
<feature type="transmembrane region" description="Helical" evidence="3">
    <location>
        <begin position="6"/>
        <end position="27"/>
    </location>
</feature>
<keyword evidence="3" id="KW-0812">Transmembrane</keyword>
<evidence type="ECO:0000256" key="3">
    <source>
        <dbReference type="SAM" id="Phobius"/>
    </source>
</evidence>
<dbReference type="Proteomes" id="UP000005239">
    <property type="component" value="Unassembled WGS sequence"/>
</dbReference>
<dbReference type="GO" id="GO:0042302">
    <property type="term" value="F:structural constituent of cuticle"/>
    <property type="evidence" value="ECO:0007669"/>
    <property type="project" value="InterPro"/>
</dbReference>
<feature type="region of interest" description="Disordered" evidence="2">
    <location>
        <begin position="177"/>
        <end position="211"/>
    </location>
</feature>
<evidence type="ECO:0000313" key="5">
    <source>
        <dbReference type="Proteomes" id="UP000005239"/>
    </source>
</evidence>
<dbReference type="InterPro" id="IPR002486">
    <property type="entry name" value="Col_cuticle_N"/>
</dbReference>
<name>A0A2A6BRR6_PRIPA</name>
<feature type="region of interest" description="Disordered" evidence="2">
    <location>
        <begin position="132"/>
        <end position="151"/>
    </location>
</feature>
<sequence length="211" mass="22540">MDTTGIVVGMSTLLLGIFYSTMSIGYLSSEVASLWSELDQEMGVLKVETDDLWVRIVQLGDPARGTIRRARRDYEKVIEGYNAKVEVPVFETDSITGKSESGDIPTLPPLLAPPKLDTCVCNAMNTCAPGAPGQPGEGGEDGIPGVDGQDGFHGIDAVDSQNDGFYGCVVCPTGAPGLKGRQGHSGEHARSSRSYWRTGPARSQRTPRIPR</sequence>
<reference evidence="5" key="1">
    <citation type="journal article" date="2008" name="Nat. Genet.">
        <title>The Pristionchus pacificus genome provides a unique perspective on nematode lifestyle and parasitism.</title>
        <authorList>
            <person name="Dieterich C."/>
            <person name="Clifton S.W."/>
            <person name="Schuster L.N."/>
            <person name="Chinwalla A."/>
            <person name="Delehaunty K."/>
            <person name="Dinkelacker I."/>
            <person name="Fulton L."/>
            <person name="Fulton R."/>
            <person name="Godfrey J."/>
            <person name="Minx P."/>
            <person name="Mitreva M."/>
            <person name="Roeseler W."/>
            <person name="Tian H."/>
            <person name="Witte H."/>
            <person name="Yang S.P."/>
            <person name="Wilson R.K."/>
            <person name="Sommer R.J."/>
        </authorList>
    </citation>
    <scope>NUCLEOTIDE SEQUENCE [LARGE SCALE GENOMIC DNA]</scope>
    <source>
        <strain evidence="5">PS312</strain>
    </source>
</reference>
<dbReference type="Pfam" id="PF01484">
    <property type="entry name" value="Col_cuticle_N"/>
    <property type="match status" value="1"/>
</dbReference>
<gene>
    <name evidence="4" type="primary">WBGene00106457</name>
</gene>
<keyword evidence="5" id="KW-1185">Reference proteome</keyword>
<dbReference type="EnsemblMetazoa" id="PPA16903.1">
    <property type="protein sequence ID" value="PPA16903.1"/>
    <property type="gene ID" value="WBGene00106457"/>
</dbReference>
<accession>A0A8R1UAX6</accession>
<evidence type="ECO:0000256" key="2">
    <source>
        <dbReference type="SAM" id="MobiDB-lite"/>
    </source>
</evidence>
<dbReference type="AlphaFoldDB" id="A0A2A6BRR6"/>
<evidence type="ECO:0000313" key="4">
    <source>
        <dbReference type="EnsemblMetazoa" id="PPA16903.1"/>
    </source>
</evidence>
<reference evidence="4" key="2">
    <citation type="submission" date="2022-06" db="UniProtKB">
        <authorList>
            <consortium name="EnsemblMetazoa"/>
        </authorList>
    </citation>
    <scope>IDENTIFICATION</scope>
    <source>
        <strain evidence="4">PS312</strain>
    </source>
</reference>
<organism evidence="4 5">
    <name type="scientific">Pristionchus pacificus</name>
    <name type="common">Parasitic nematode worm</name>
    <dbReference type="NCBI Taxonomy" id="54126"/>
    <lineage>
        <taxon>Eukaryota</taxon>
        <taxon>Metazoa</taxon>
        <taxon>Ecdysozoa</taxon>
        <taxon>Nematoda</taxon>
        <taxon>Chromadorea</taxon>
        <taxon>Rhabditida</taxon>
        <taxon>Rhabditina</taxon>
        <taxon>Diplogasteromorpha</taxon>
        <taxon>Diplogasteroidea</taxon>
        <taxon>Neodiplogasteridae</taxon>
        <taxon>Pristionchus</taxon>
    </lineage>
</organism>
<accession>A0A2A6BRR6</accession>
<feature type="compositionally biased region" description="Polar residues" evidence="2">
    <location>
        <begin position="201"/>
        <end position="211"/>
    </location>
</feature>
<dbReference type="SMART" id="SM01088">
    <property type="entry name" value="Col_cuticle_N"/>
    <property type="match status" value="1"/>
</dbReference>
<proteinExistence type="predicted"/>
<protein>
    <submittedName>
        <fullName evidence="4">Col_cuticle_N domain-containing protein</fullName>
    </submittedName>
</protein>
<evidence type="ECO:0000256" key="1">
    <source>
        <dbReference type="ARBA" id="ARBA00022737"/>
    </source>
</evidence>